<organism evidence="7 8">
    <name type="scientific">Carnobacterium alterfunditum</name>
    <dbReference type="NCBI Taxonomy" id="28230"/>
    <lineage>
        <taxon>Bacteria</taxon>
        <taxon>Bacillati</taxon>
        <taxon>Bacillota</taxon>
        <taxon>Bacilli</taxon>
        <taxon>Lactobacillales</taxon>
        <taxon>Carnobacteriaceae</taxon>
        <taxon>Carnobacterium</taxon>
    </lineage>
</organism>
<dbReference type="InterPro" id="IPR017500">
    <property type="entry name" value="Phage_infect_YhgE_N"/>
</dbReference>
<dbReference type="InterPro" id="IPR051328">
    <property type="entry name" value="T7SS_ABC-Transporter"/>
</dbReference>
<dbReference type="Proteomes" id="UP000184758">
    <property type="component" value="Unassembled WGS sequence"/>
</dbReference>
<proteinExistence type="predicted"/>
<evidence type="ECO:0000256" key="2">
    <source>
        <dbReference type="ARBA" id="ARBA00022692"/>
    </source>
</evidence>
<gene>
    <name evidence="7" type="ORF">SAMN05878443_2203</name>
</gene>
<keyword evidence="3 5" id="KW-1133">Transmembrane helix</keyword>
<evidence type="ECO:0000259" key="6">
    <source>
        <dbReference type="Pfam" id="PF12698"/>
    </source>
</evidence>
<dbReference type="EMBL" id="FSRN01000001">
    <property type="protein sequence ID" value="SIO25294.1"/>
    <property type="molecule type" value="Genomic_DNA"/>
</dbReference>
<feature type="domain" description="ABC-2 type transporter transmembrane" evidence="6">
    <location>
        <begin position="687"/>
        <end position="920"/>
    </location>
</feature>
<dbReference type="NCBIfam" id="TIGR03062">
    <property type="entry name" value="pip_yhgE_Cterm"/>
    <property type="match status" value="1"/>
</dbReference>
<feature type="transmembrane region" description="Helical" evidence="5">
    <location>
        <begin position="789"/>
        <end position="812"/>
    </location>
</feature>
<dbReference type="Gene3D" id="1.10.287.950">
    <property type="entry name" value="Methyl-accepting chemotaxis protein"/>
    <property type="match status" value="1"/>
</dbReference>
<accession>A0A1N6HZP3</accession>
<name>A0A1N6HZP3_9LACT</name>
<dbReference type="NCBIfam" id="TIGR03057">
    <property type="entry name" value="xxxLxxG_by_4"/>
    <property type="match status" value="5"/>
</dbReference>
<feature type="transmembrane region" description="Helical" evidence="5">
    <location>
        <begin position="747"/>
        <end position="769"/>
    </location>
</feature>
<feature type="transmembrane region" description="Helical" evidence="5">
    <location>
        <begin position="846"/>
        <end position="865"/>
    </location>
</feature>
<dbReference type="PANTHER" id="PTHR43077">
    <property type="entry name" value="TRANSPORT PERMEASE YVFS-RELATED"/>
    <property type="match status" value="1"/>
</dbReference>
<reference evidence="8" key="1">
    <citation type="submission" date="2016-11" db="EMBL/GenBank/DDBJ databases">
        <authorList>
            <person name="Varghese N."/>
            <person name="Submissions S."/>
        </authorList>
    </citation>
    <scope>NUCLEOTIDE SEQUENCE [LARGE SCALE GENOMIC DNA]</scope>
    <source>
        <strain evidence="8">313</strain>
    </source>
</reference>
<dbReference type="GO" id="GO:0140359">
    <property type="term" value="F:ABC-type transporter activity"/>
    <property type="evidence" value="ECO:0007669"/>
    <property type="project" value="InterPro"/>
</dbReference>
<evidence type="ECO:0000256" key="1">
    <source>
        <dbReference type="ARBA" id="ARBA00004141"/>
    </source>
</evidence>
<evidence type="ECO:0000256" key="3">
    <source>
        <dbReference type="ARBA" id="ARBA00022989"/>
    </source>
</evidence>
<feature type="transmembrane region" description="Helical" evidence="5">
    <location>
        <begin position="818"/>
        <end position="839"/>
    </location>
</feature>
<dbReference type="InterPro" id="IPR023908">
    <property type="entry name" value="xxxLxxG_rpt"/>
</dbReference>
<dbReference type="Pfam" id="PF12698">
    <property type="entry name" value="ABC2_membrane_3"/>
    <property type="match status" value="2"/>
</dbReference>
<evidence type="ECO:0000313" key="8">
    <source>
        <dbReference type="Proteomes" id="UP000184758"/>
    </source>
</evidence>
<dbReference type="AlphaFoldDB" id="A0A1N6HZP3"/>
<sequence>MEMLKKEWKELVSNKMMLISCIVMLFIPIMYAGFFLKSNWDPYGSTDELSVAVVNLDHAVDYQGSQLDIGSDVVEKLKGNETLNWHFVSQEEAEKGLENREYYMVMTLPSDFSTNAATLMETDPKKMMIDYETNGSLNYIGEVISNSAAKEVKSEVSANVTKAYTEAIFEQISTIGAGFSEAADGAGKINEGTGELADGSQKLTKNLEKLASSTLTFEEGTQTLEVGVRKYTDGVAQVNNGAEQLNDGINQLSSNVEPLENGGLLLENGSTELTNGLKTYTAGVSQLADGTKVLNENSLALQNGTVEVSNGVDQVKLGSDQLLTGLNQLSSELDQSLSTENAEQLEFLMGNLSSMNEGIQKLDVLLNEQTGGADFSGIQTNLQQSGASLTEVAQDTGRTGESLTEVTAAVDTLEKTVQSGNEATISALSGTTAFNSLSSEQQNELLNAVETTTTNLKDSELNELTTIKEQIDNTSQNINQTVSDATEAGTSLTNLQTELVTISGFTDQLTELKVQVDTLAQSSNKLLPATNQAMSELIAGLTGIQSVLERQGTNENKGIIQGMTELNQGLASIQSGLSGENGLVDGVTNYTNGVNSLQSGTDELNANSTALNTGSEQLSNGIGQLTAQMPNLVAGIDQLNSGSNQLVQGTSLLNENSAGLNSGVTKLAEGSLQLNEGSQALSGGSQTLENGIKTLKDGTSQLTTSLLEGSVNVNEVDATDKTTDMFASPIDLKQEKYSEVANYGVALAPYIMSMALYIGALVFTTIYPVRKKALQGQSSLAWWHSKTSVAMLVAILMAVIECGILLMIGLEVLFVGKFFLLAILTSLAFMSIVLMLVVAFDNVGRFLAMVLLVLQLGGSGGTFPIPLTNDFFQVIHLLLPMTYSVYGFRQAISSGLGNDIYWEASVIMISIILVFNGLLILTMFNLERKSVRNNEQETEKIKELAEA</sequence>
<dbReference type="NCBIfam" id="TIGR03061">
    <property type="entry name" value="pip_yhgE_Nterm"/>
    <property type="match status" value="1"/>
</dbReference>
<protein>
    <submittedName>
        <fullName evidence="7">Putative membrane protein</fullName>
    </submittedName>
</protein>
<dbReference type="OrthoDB" id="9811483at2"/>
<keyword evidence="4 5" id="KW-0472">Membrane</keyword>
<feature type="domain" description="ABC-2 type transporter transmembrane" evidence="6">
    <location>
        <begin position="19"/>
        <end position="166"/>
    </location>
</feature>
<dbReference type="eggNOG" id="COG1511">
    <property type="taxonomic scope" value="Bacteria"/>
</dbReference>
<dbReference type="GO" id="GO:0016020">
    <property type="term" value="C:membrane"/>
    <property type="evidence" value="ECO:0007669"/>
    <property type="project" value="UniProtKB-SubCell"/>
</dbReference>
<keyword evidence="2 5" id="KW-0812">Transmembrane</keyword>
<dbReference type="InterPro" id="IPR017501">
    <property type="entry name" value="Phage_infect_YhgE_C"/>
</dbReference>
<evidence type="ECO:0000313" key="7">
    <source>
        <dbReference type="EMBL" id="SIO25294.1"/>
    </source>
</evidence>
<dbReference type="RefSeq" id="WP_051905810.1">
    <property type="nucleotide sequence ID" value="NZ_FSRN01000001.1"/>
</dbReference>
<dbReference type="InterPro" id="IPR013525">
    <property type="entry name" value="ABC2_TM"/>
</dbReference>
<keyword evidence="8" id="KW-1185">Reference proteome</keyword>
<evidence type="ECO:0000256" key="4">
    <source>
        <dbReference type="ARBA" id="ARBA00023136"/>
    </source>
</evidence>
<feature type="transmembrane region" description="Helical" evidence="5">
    <location>
        <begin position="16"/>
        <end position="36"/>
    </location>
</feature>
<feature type="transmembrane region" description="Helical" evidence="5">
    <location>
        <begin position="900"/>
        <end position="924"/>
    </location>
</feature>
<dbReference type="PANTHER" id="PTHR43077:SF5">
    <property type="entry name" value="PHAGE INFECTION PROTEIN"/>
    <property type="match status" value="1"/>
</dbReference>
<evidence type="ECO:0000256" key="5">
    <source>
        <dbReference type="SAM" id="Phobius"/>
    </source>
</evidence>
<comment type="subcellular location">
    <subcellularLocation>
        <location evidence="1">Membrane</location>
        <topology evidence="1">Multi-pass membrane protein</topology>
    </subcellularLocation>
</comment>
<dbReference type="STRING" id="28230.SAMN05878443_2203"/>